<proteinExistence type="predicted"/>
<reference evidence="2 3" key="1">
    <citation type="submission" date="2023-04" db="EMBL/GenBank/DDBJ databases">
        <title>Neorhizobium petrolearium OS53, complete genome.</title>
        <authorList>
            <person name="Yu T."/>
        </authorList>
    </citation>
    <scope>NUCLEOTIDE SEQUENCE [LARGE SCALE GENOMIC DNA]</scope>
    <source>
        <strain evidence="2 3">OS53</strain>
    </source>
</reference>
<sequence length="388" mass="44071">MSHEATMWAVKIRGISCTEARVLWHLADCHNPIYGCYPKQDYLADACEIDERSVRRSLASLRDKGLINWTEAREGKNRKANRYSLAFEPGFRRAEPAETPENQPDNLSGSTAASTGQDCTIEPDSGGALNRTPESSIEPVREPVIEPVNSREGAREPDGEDRKAIERAFWRTIKDWPGFAGMPKEQAKREWFNLTADERERAERRRDAWFAMLKAQRKSHVPAPSTYFREKLFDDVAEPKPEAAAPQMHNAMSRPWMALLLSEVSKPMATAWPALTSFQQMQMRDADKAREIERERRAKYGWPKAAAMAADMKPSLVPVHLLPLSEGFSAVHRDSGTAARWQAMFERHGWPWPSTKFDWLYLPPGEPEDAMAEFQMRLNEGKGNDDAA</sequence>
<protein>
    <submittedName>
        <fullName evidence="2">Helix-turn-helix domain-containing protein</fullName>
    </submittedName>
</protein>
<evidence type="ECO:0000256" key="1">
    <source>
        <dbReference type="SAM" id="MobiDB-lite"/>
    </source>
</evidence>
<organism evidence="2 3">
    <name type="scientific">Neorhizobium petrolearium</name>
    <dbReference type="NCBI Taxonomy" id="515361"/>
    <lineage>
        <taxon>Bacteria</taxon>
        <taxon>Pseudomonadati</taxon>
        <taxon>Pseudomonadota</taxon>
        <taxon>Alphaproteobacteria</taxon>
        <taxon>Hyphomicrobiales</taxon>
        <taxon>Rhizobiaceae</taxon>
        <taxon>Rhizobium/Agrobacterium group</taxon>
        <taxon>Neorhizobium</taxon>
    </lineage>
</organism>
<dbReference type="RefSeq" id="WP_227701816.1">
    <property type="nucleotide sequence ID" value="NZ_CP123000.1"/>
</dbReference>
<feature type="region of interest" description="Disordered" evidence="1">
    <location>
        <begin position="89"/>
        <end position="162"/>
    </location>
</feature>
<keyword evidence="3" id="KW-1185">Reference proteome</keyword>
<dbReference type="InterPro" id="IPR036390">
    <property type="entry name" value="WH_DNA-bd_sf"/>
</dbReference>
<dbReference type="EMBL" id="CP123000">
    <property type="protein sequence ID" value="WGI68655.1"/>
    <property type="molecule type" value="Genomic_DNA"/>
</dbReference>
<feature type="compositionally biased region" description="Basic and acidic residues" evidence="1">
    <location>
        <begin position="152"/>
        <end position="162"/>
    </location>
</feature>
<dbReference type="Gene3D" id="1.10.10.10">
    <property type="entry name" value="Winged helix-like DNA-binding domain superfamily/Winged helix DNA-binding domain"/>
    <property type="match status" value="1"/>
</dbReference>
<feature type="compositionally biased region" description="Polar residues" evidence="1">
    <location>
        <begin position="100"/>
        <end position="118"/>
    </location>
</feature>
<evidence type="ECO:0000313" key="3">
    <source>
        <dbReference type="Proteomes" id="UP001227095"/>
    </source>
</evidence>
<dbReference type="InterPro" id="IPR036388">
    <property type="entry name" value="WH-like_DNA-bd_sf"/>
</dbReference>
<dbReference type="SUPFAM" id="SSF46785">
    <property type="entry name" value="Winged helix' DNA-binding domain"/>
    <property type="match status" value="1"/>
</dbReference>
<evidence type="ECO:0000313" key="2">
    <source>
        <dbReference type="EMBL" id="WGI68655.1"/>
    </source>
</evidence>
<dbReference type="Proteomes" id="UP001227095">
    <property type="component" value="Chromosome"/>
</dbReference>
<dbReference type="Pfam" id="PF13730">
    <property type="entry name" value="HTH_36"/>
    <property type="match status" value="1"/>
</dbReference>
<gene>
    <name evidence="2" type="ORF">QEO92_00710</name>
</gene>
<name>A0ABY8M274_9HYPH</name>
<accession>A0ABY8M274</accession>